<evidence type="ECO:0000256" key="3">
    <source>
        <dbReference type="ARBA" id="ARBA00022840"/>
    </source>
</evidence>
<proteinExistence type="predicted"/>
<dbReference type="InterPro" id="IPR017871">
    <property type="entry name" value="ABC_transporter-like_CS"/>
</dbReference>
<dbReference type="Proteomes" id="UP000632377">
    <property type="component" value="Unassembled WGS sequence"/>
</dbReference>
<dbReference type="CDD" id="cd03255">
    <property type="entry name" value="ABC_MJ0796_LolCDE_FtsE"/>
    <property type="match status" value="1"/>
</dbReference>
<dbReference type="PANTHER" id="PTHR24220">
    <property type="entry name" value="IMPORT ATP-BINDING PROTEIN"/>
    <property type="match status" value="1"/>
</dbReference>
<dbReference type="SUPFAM" id="SSF52540">
    <property type="entry name" value="P-loop containing nucleoside triphosphate hydrolases"/>
    <property type="match status" value="1"/>
</dbReference>
<reference evidence="5 6" key="1">
    <citation type="submission" date="2021-01" db="EMBL/GenBank/DDBJ databases">
        <title>Genome public.</title>
        <authorList>
            <person name="Liu C."/>
            <person name="Sun Q."/>
        </authorList>
    </citation>
    <scope>NUCLEOTIDE SEQUENCE [LARGE SCALE GENOMIC DNA]</scope>
    <source>
        <strain evidence="5 6">YIM B02515</strain>
    </source>
</reference>
<evidence type="ECO:0000256" key="1">
    <source>
        <dbReference type="ARBA" id="ARBA00022448"/>
    </source>
</evidence>
<keyword evidence="1" id="KW-0813">Transport</keyword>
<evidence type="ECO:0000313" key="6">
    <source>
        <dbReference type="Proteomes" id="UP000632377"/>
    </source>
</evidence>
<dbReference type="RefSeq" id="WP_202749524.1">
    <property type="nucleotide sequence ID" value="NZ_JAESWC010000008.1"/>
</dbReference>
<keyword evidence="3 5" id="KW-0067">ATP-binding</keyword>
<dbReference type="PROSITE" id="PS50893">
    <property type="entry name" value="ABC_TRANSPORTER_2"/>
    <property type="match status" value="1"/>
</dbReference>
<dbReference type="EMBL" id="JAESWC010000008">
    <property type="protein sequence ID" value="MBL4936769.1"/>
    <property type="molecule type" value="Genomic_DNA"/>
</dbReference>
<dbReference type="InterPro" id="IPR003593">
    <property type="entry name" value="AAA+_ATPase"/>
</dbReference>
<dbReference type="SMART" id="SM00382">
    <property type="entry name" value="AAA"/>
    <property type="match status" value="1"/>
</dbReference>
<dbReference type="Gene3D" id="3.40.50.300">
    <property type="entry name" value="P-loop containing nucleotide triphosphate hydrolases"/>
    <property type="match status" value="1"/>
</dbReference>
<dbReference type="PROSITE" id="PS00211">
    <property type="entry name" value="ABC_TRANSPORTER_1"/>
    <property type="match status" value="1"/>
</dbReference>
<evidence type="ECO:0000259" key="4">
    <source>
        <dbReference type="PROSITE" id="PS50893"/>
    </source>
</evidence>
<dbReference type="Pfam" id="PF00005">
    <property type="entry name" value="ABC_tran"/>
    <property type="match status" value="1"/>
</dbReference>
<dbReference type="InterPro" id="IPR017911">
    <property type="entry name" value="MacB-like_ATP-bd"/>
</dbReference>
<gene>
    <name evidence="5" type="ORF">JK636_13475</name>
</gene>
<sequence>MVPIISTEAISREFHVGKDVVHALKDININIEAKTLTILKGRSGSGKTTLINILGGLDKPSSGKLVFDGEEITKLTLNKIDNIRRKHMGFIFQSFALISLMSAFENVEFALKIAGYSYSEAKKRAEECLELVGLTKRMHHRPQEMSGGEQQRVAIARAIAHNPRIIFADEPTAELDSHNAVLVMKLFRDLVEKEGITIVMTTHDPNMMELGDCVITLEDGLVIEEKQNELFKGEANNGSM</sequence>
<keyword evidence="2" id="KW-0547">Nucleotide-binding</keyword>
<dbReference type="InterPro" id="IPR015854">
    <property type="entry name" value="ABC_transpr_LolD-like"/>
</dbReference>
<feature type="domain" description="ABC transporter" evidence="4">
    <location>
        <begin position="5"/>
        <end position="240"/>
    </location>
</feature>
<dbReference type="InterPro" id="IPR027417">
    <property type="entry name" value="P-loop_NTPase"/>
</dbReference>
<comment type="caution">
    <text evidence="5">The sequence shown here is derived from an EMBL/GenBank/DDBJ whole genome shotgun (WGS) entry which is preliminary data.</text>
</comment>
<accession>A0ABS1TEK1</accession>
<organism evidence="5 6">
    <name type="scientific">Clostridium rhizosphaerae</name>
    <dbReference type="NCBI Taxonomy" id="2803861"/>
    <lineage>
        <taxon>Bacteria</taxon>
        <taxon>Bacillati</taxon>
        <taxon>Bacillota</taxon>
        <taxon>Clostridia</taxon>
        <taxon>Eubacteriales</taxon>
        <taxon>Clostridiaceae</taxon>
        <taxon>Clostridium</taxon>
    </lineage>
</organism>
<keyword evidence="6" id="KW-1185">Reference proteome</keyword>
<name>A0ABS1TEK1_9CLOT</name>
<dbReference type="InterPro" id="IPR003439">
    <property type="entry name" value="ABC_transporter-like_ATP-bd"/>
</dbReference>
<evidence type="ECO:0000256" key="2">
    <source>
        <dbReference type="ARBA" id="ARBA00022741"/>
    </source>
</evidence>
<protein>
    <submittedName>
        <fullName evidence="5">ABC transporter ATP-binding protein</fullName>
    </submittedName>
</protein>
<dbReference type="GO" id="GO:0005524">
    <property type="term" value="F:ATP binding"/>
    <property type="evidence" value="ECO:0007669"/>
    <property type="project" value="UniProtKB-KW"/>
</dbReference>
<evidence type="ECO:0000313" key="5">
    <source>
        <dbReference type="EMBL" id="MBL4936769.1"/>
    </source>
</evidence>